<dbReference type="Proteomes" id="UP000694844">
    <property type="component" value="Chromosome 2"/>
</dbReference>
<dbReference type="OrthoDB" id="6142798at2759"/>
<accession>A0A8B8CN47</accession>
<dbReference type="PANTHER" id="PTHR34817">
    <property type="entry name" value="NUCLEOTIDYLTRANSFERASE"/>
    <property type="match status" value="1"/>
</dbReference>
<dbReference type="RefSeq" id="XP_022317205.1">
    <property type="nucleotide sequence ID" value="XM_022461497.1"/>
</dbReference>
<dbReference type="KEGG" id="cvn:111120636"/>
<dbReference type="PANTHER" id="PTHR34817:SF1">
    <property type="entry name" value="NUCLEOTIDYLTRANSFERASE"/>
    <property type="match status" value="1"/>
</dbReference>
<gene>
    <name evidence="2" type="primary">LOC111120636</name>
</gene>
<evidence type="ECO:0000313" key="1">
    <source>
        <dbReference type="Proteomes" id="UP000694844"/>
    </source>
</evidence>
<dbReference type="InterPro" id="IPR043519">
    <property type="entry name" value="NT_sf"/>
</dbReference>
<keyword evidence="1" id="KW-1185">Reference proteome</keyword>
<dbReference type="AlphaFoldDB" id="A0A8B8CN47"/>
<proteinExistence type="predicted"/>
<dbReference type="SUPFAM" id="SSF81301">
    <property type="entry name" value="Nucleotidyltransferase"/>
    <property type="match status" value="1"/>
</dbReference>
<dbReference type="GeneID" id="111120636"/>
<name>A0A8B8CN47_CRAVI</name>
<evidence type="ECO:0000313" key="2">
    <source>
        <dbReference type="RefSeq" id="XP_022317205.1"/>
    </source>
</evidence>
<sequence length="609" mass="70140">MTEENLESVRLATDALQAHERLHLHLKQSHRHTNVFQKAVDTLENLREVKSVLDGSARNFDSPQICEDHLLELKQQVLMHIPSSVNKENQEKFQDLISKTFEGIEVLSAVLVTCPWYQESQDERGEQARHNVLFIVYLSQDHQFLAPVNQHILNEKFVEDKGWLYAVELYHFVHFIAKGKARCVEVLYCPDSAQLIQKDQWKQLKDQLSFTKVTKLRGYVEACKGQSISGIGKKGKDGKFRLVDSTTFHQFCDSFRLMNHLYNVTADLPPCTDASKISSLPDIAMKGKELLHKLYKDPDVSKRDIFDVLVQWRDSVTENIKGLQFTEQQDVDEIIGKWQLETRLKGRQLTIPKVIPDEHSSLSKQMQEIGGQVAKLHPEQIILIAQAGSHMYGLATPTSDVDFLVIYSEPCQTVLSRCREIKDNFESRGPTKLLEYGAHEARLFCEMLLKGSVIILELVFGENHNYMSPQWKELVQQRKCFVTEKGIQQYLGLIQNNYRMLDKDKDGASKDRKLLYQIFHKADGIERMMNGDIPNVKCTGELKEFIMNIRTKPLEKEYDRNILVSKAKQKIDGLLTSLAARNSRLKENMDFCVVTDWLLRVRGLKCSTR</sequence>
<dbReference type="InterPro" id="IPR018775">
    <property type="entry name" value="RlaP"/>
</dbReference>
<dbReference type="Pfam" id="PF10127">
    <property type="entry name" value="RlaP"/>
    <property type="match status" value="1"/>
</dbReference>
<protein>
    <submittedName>
        <fullName evidence="2">Uncharacterized protein LOC111120636</fullName>
    </submittedName>
</protein>
<organism evidence="1 2">
    <name type="scientific">Crassostrea virginica</name>
    <name type="common">Eastern oyster</name>
    <dbReference type="NCBI Taxonomy" id="6565"/>
    <lineage>
        <taxon>Eukaryota</taxon>
        <taxon>Metazoa</taxon>
        <taxon>Spiralia</taxon>
        <taxon>Lophotrochozoa</taxon>
        <taxon>Mollusca</taxon>
        <taxon>Bivalvia</taxon>
        <taxon>Autobranchia</taxon>
        <taxon>Pteriomorphia</taxon>
        <taxon>Ostreida</taxon>
        <taxon>Ostreoidea</taxon>
        <taxon>Ostreidae</taxon>
        <taxon>Crassostrea</taxon>
    </lineage>
</organism>
<reference evidence="2" key="1">
    <citation type="submission" date="2025-08" db="UniProtKB">
        <authorList>
            <consortium name="RefSeq"/>
        </authorList>
    </citation>
    <scope>IDENTIFICATION</scope>
    <source>
        <tissue evidence="2">Whole sample</tissue>
    </source>
</reference>